<dbReference type="Proteomes" id="UP000076408">
    <property type="component" value="Unassembled WGS sequence"/>
</dbReference>
<dbReference type="EnsemblMetazoa" id="ASTEI11623-RA">
    <property type="protein sequence ID" value="ASTEI11623-PA"/>
    <property type="gene ID" value="ASTEI11623"/>
</dbReference>
<dbReference type="VEuPathDB" id="VectorBase:ASTE001522"/>
<organism evidence="2 3">
    <name type="scientific">Anopheles stephensi</name>
    <name type="common">Indo-Pakistan malaria mosquito</name>
    <dbReference type="NCBI Taxonomy" id="30069"/>
    <lineage>
        <taxon>Eukaryota</taxon>
        <taxon>Metazoa</taxon>
        <taxon>Ecdysozoa</taxon>
        <taxon>Arthropoda</taxon>
        <taxon>Hexapoda</taxon>
        <taxon>Insecta</taxon>
        <taxon>Pterygota</taxon>
        <taxon>Neoptera</taxon>
        <taxon>Endopterygota</taxon>
        <taxon>Diptera</taxon>
        <taxon>Nematocera</taxon>
        <taxon>Culicoidea</taxon>
        <taxon>Culicidae</taxon>
        <taxon>Anophelinae</taxon>
        <taxon>Anopheles</taxon>
    </lineage>
</organism>
<feature type="region of interest" description="Disordered" evidence="1">
    <location>
        <begin position="1"/>
        <end position="99"/>
    </location>
</feature>
<proteinExistence type="predicted"/>
<reference evidence="2" key="2">
    <citation type="submission" date="2020-05" db="UniProtKB">
        <authorList>
            <consortium name="EnsemblMetazoa"/>
        </authorList>
    </citation>
    <scope>IDENTIFICATION</scope>
    <source>
        <strain evidence="2">Indian</strain>
    </source>
</reference>
<dbReference type="VEuPathDB" id="VectorBase:ASTEI11623"/>
<feature type="region of interest" description="Disordered" evidence="1">
    <location>
        <begin position="128"/>
        <end position="193"/>
    </location>
</feature>
<protein>
    <submittedName>
        <fullName evidence="2">Uncharacterized protein</fullName>
    </submittedName>
</protein>
<dbReference type="STRING" id="30069.A0A182YT37"/>
<evidence type="ECO:0000313" key="2">
    <source>
        <dbReference type="EnsemblMetazoa" id="ASTEI11623-PA"/>
    </source>
</evidence>
<evidence type="ECO:0000313" key="3">
    <source>
        <dbReference type="Proteomes" id="UP000076408"/>
    </source>
</evidence>
<sequence>VNPIKSQDVKSVKKEQQTKIAKPVVERVTKVSRVRQPVMPKGGAITTGRTPAKPSIGSPIHRPVAKPHATIPYAQRSATKKLQPDVTPPGSKQKLKPPAVPVAAAGIGIARQDTFVLDKPTLSVHVPKVIPAGGTADPQPDGKPVSKIPLPKGEKTNTPPSRIPPPKRTTLQAGKQSSKLGALKTSPGGALKK</sequence>
<accession>A0A182YT37</accession>
<reference evidence="3" key="1">
    <citation type="journal article" date="2014" name="Genome Biol.">
        <title>Genome analysis of a major urban malaria vector mosquito, Anopheles stephensi.</title>
        <authorList>
            <person name="Jiang X."/>
            <person name="Peery A."/>
            <person name="Hall A.B."/>
            <person name="Sharma A."/>
            <person name="Chen X.G."/>
            <person name="Waterhouse R.M."/>
            <person name="Komissarov A."/>
            <person name="Riehle M.M."/>
            <person name="Shouche Y."/>
            <person name="Sharakhova M.V."/>
            <person name="Lawson D."/>
            <person name="Pakpour N."/>
            <person name="Arensburger P."/>
            <person name="Davidson V.L."/>
            <person name="Eiglmeier K."/>
            <person name="Emrich S."/>
            <person name="George P."/>
            <person name="Kennedy R.C."/>
            <person name="Mane S.P."/>
            <person name="Maslen G."/>
            <person name="Oringanje C."/>
            <person name="Qi Y."/>
            <person name="Settlage R."/>
            <person name="Tojo M."/>
            <person name="Tubio J.M."/>
            <person name="Unger M.F."/>
            <person name="Wang B."/>
            <person name="Vernick K.D."/>
            <person name="Ribeiro J.M."/>
            <person name="James A.A."/>
            <person name="Michel K."/>
            <person name="Riehle M.A."/>
            <person name="Luckhart S."/>
            <person name="Sharakhov I.V."/>
            <person name="Tu Z."/>
        </authorList>
    </citation>
    <scope>NUCLEOTIDE SEQUENCE [LARGE SCALE GENOMIC DNA]</scope>
    <source>
        <strain evidence="3">Indian</strain>
    </source>
</reference>
<keyword evidence="3" id="KW-1185">Reference proteome</keyword>
<feature type="compositionally biased region" description="Basic and acidic residues" evidence="1">
    <location>
        <begin position="7"/>
        <end position="17"/>
    </location>
</feature>
<dbReference type="VEuPathDB" id="VectorBase:ASTEI20_045812"/>
<name>A0A182YT37_ANOST</name>
<feature type="compositionally biased region" description="Polar residues" evidence="1">
    <location>
        <begin position="169"/>
        <end position="179"/>
    </location>
</feature>
<dbReference type="AlphaFoldDB" id="A0A182YT37"/>
<evidence type="ECO:0000256" key="1">
    <source>
        <dbReference type="SAM" id="MobiDB-lite"/>
    </source>
</evidence>